<evidence type="ECO:0000256" key="1">
    <source>
        <dbReference type="SAM" id="MobiDB-lite"/>
    </source>
</evidence>
<protein>
    <recommendedName>
        <fullName evidence="2">Putative regulatory protein FmdB zinc ribbon domain-containing protein</fullName>
    </recommendedName>
</protein>
<proteinExistence type="predicted"/>
<reference evidence="3" key="1">
    <citation type="submission" date="2020-02" db="EMBL/GenBank/DDBJ databases">
        <authorList>
            <person name="Meier V. D."/>
        </authorList>
    </citation>
    <scope>NUCLEOTIDE SEQUENCE</scope>
    <source>
        <strain evidence="3">AVDCRST_MAG20</strain>
    </source>
</reference>
<organism evidence="3">
    <name type="scientific">uncultured Acidimicrobiales bacterium</name>
    <dbReference type="NCBI Taxonomy" id="310071"/>
    <lineage>
        <taxon>Bacteria</taxon>
        <taxon>Bacillati</taxon>
        <taxon>Actinomycetota</taxon>
        <taxon>Acidimicrobiia</taxon>
        <taxon>Acidimicrobiales</taxon>
        <taxon>environmental samples</taxon>
    </lineage>
</organism>
<feature type="compositionally biased region" description="Low complexity" evidence="1">
    <location>
        <begin position="60"/>
        <end position="74"/>
    </location>
</feature>
<gene>
    <name evidence="3" type="ORF">AVDCRST_MAG20-347</name>
</gene>
<dbReference type="PANTHER" id="PTHR34404:SF2">
    <property type="entry name" value="CONSERVED SERINE RICH PROTEIN"/>
    <property type="match status" value="1"/>
</dbReference>
<dbReference type="SMART" id="SM00834">
    <property type="entry name" value="CxxC_CXXC_SSSS"/>
    <property type="match status" value="1"/>
</dbReference>
<feature type="region of interest" description="Disordered" evidence="1">
    <location>
        <begin position="49"/>
        <end position="124"/>
    </location>
</feature>
<feature type="domain" description="Putative regulatory protein FmdB zinc ribbon" evidence="2">
    <location>
        <begin position="1"/>
        <end position="41"/>
    </location>
</feature>
<dbReference type="PANTHER" id="PTHR34404">
    <property type="entry name" value="REGULATORY PROTEIN, FMDB FAMILY"/>
    <property type="match status" value="1"/>
</dbReference>
<dbReference type="AlphaFoldDB" id="A0A6J4H8Q0"/>
<name>A0A6J4H8Q0_9ACTN</name>
<feature type="compositionally biased region" description="Pro residues" evidence="1">
    <location>
        <begin position="115"/>
        <end position="124"/>
    </location>
</feature>
<dbReference type="Pfam" id="PF09723">
    <property type="entry name" value="Zn_ribbon_8"/>
    <property type="match status" value="1"/>
</dbReference>
<sequence length="124" mass="11842">MPTYEYACRSCGAQLEVVQSFTDDALTTCGACGGPLRKVFGAVGISFKGSGFYKTDSRKGSSTTSATSGASADAAGGGADGGTSGSDGKAKEPASTSGASAGDGASGPKATPATSPKPAPTSTT</sequence>
<feature type="compositionally biased region" description="Gly residues" evidence="1">
    <location>
        <begin position="75"/>
        <end position="85"/>
    </location>
</feature>
<dbReference type="NCBIfam" id="TIGR02605">
    <property type="entry name" value="CxxC_CxxC_SSSS"/>
    <property type="match status" value="1"/>
</dbReference>
<evidence type="ECO:0000259" key="2">
    <source>
        <dbReference type="SMART" id="SM00834"/>
    </source>
</evidence>
<feature type="compositionally biased region" description="Low complexity" evidence="1">
    <location>
        <begin position="94"/>
        <end position="114"/>
    </location>
</feature>
<dbReference type="InterPro" id="IPR013429">
    <property type="entry name" value="Regulatory_FmdB_Zinc_ribbon"/>
</dbReference>
<dbReference type="EMBL" id="CADCSY010000016">
    <property type="protein sequence ID" value="CAA9215389.1"/>
    <property type="molecule type" value="Genomic_DNA"/>
</dbReference>
<evidence type="ECO:0000313" key="3">
    <source>
        <dbReference type="EMBL" id="CAA9215389.1"/>
    </source>
</evidence>
<accession>A0A6J4H8Q0</accession>